<name>A0A5B7KMU2_PORTR</name>
<reference evidence="1 2" key="1">
    <citation type="submission" date="2019-05" db="EMBL/GenBank/DDBJ databases">
        <title>Another draft genome of Portunus trituberculatus and its Hox gene families provides insights of decapod evolution.</title>
        <authorList>
            <person name="Jeong J.-H."/>
            <person name="Song I."/>
            <person name="Kim S."/>
            <person name="Choi T."/>
            <person name="Kim D."/>
            <person name="Ryu S."/>
            <person name="Kim W."/>
        </authorList>
    </citation>
    <scope>NUCLEOTIDE SEQUENCE [LARGE SCALE GENOMIC DNA]</scope>
    <source>
        <tissue evidence="1">Muscle</tissue>
    </source>
</reference>
<sequence length="38" mass="4112">MDPDPNLDRACKVCPQQLDEGRQEWLGGRDGGGQEGIA</sequence>
<proteinExistence type="predicted"/>
<dbReference type="Proteomes" id="UP000324222">
    <property type="component" value="Unassembled WGS sequence"/>
</dbReference>
<accession>A0A5B7KMU2</accession>
<dbReference type="EMBL" id="VSRR010149051">
    <property type="protein sequence ID" value="MPD06035.1"/>
    <property type="molecule type" value="Genomic_DNA"/>
</dbReference>
<comment type="caution">
    <text evidence="1">The sequence shown here is derived from an EMBL/GenBank/DDBJ whole genome shotgun (WGS) entry which is preliminary data.</text>
</comment>
<protein>
    <submittedName>
        <fullName evidence="1">Uncharacterized protein</fullName>
    </submittedName>
</protein>
<organism evidence="1 2">
    <name type="scientific">Portunus trituberculatus</name>
    <name type="common">Swimming crab</name>
    <name type="synonym">Neptunus trituberculatus</name>
    <dbReference type="NCBI Taxonomy" id="210409"/>
    <lineage>
        <taxon>Eukaryota</taxon>
        <taxon>Metazoa</taxon>
        <taxon>Ecdysozoa</taxon>
        <taxon>Arthropoda</taxon>
        <taxon>Crustacea</taxon>
        <taxon>Multicrustacea</taxon>
        <taxon>Malacostraca</taxon>
        <taxon>Eumalacostraca</taxon>
        <taxon>Eucarida</taxon>
        <taxon>Decapoda</taxon>
        <taxon>Pleocyemata</taxon>
        <taxon>Brachyura</taxon>
        <taxon>Eubrachyura</taxon>
        <taxon>Portunoidea</taxon>
        <taxon>Portunidae</taxon>
        <taxon>Portuninae</taxon>
        <taxon>Portunus</taxon>
    </lineage>
</organism>
<gene>
    <name evidence="1" type="ORF">E2C01_101814</name>
</gene>
<evidence type="ECO:0000313" key="1">
    <source>
        <dbReference type="EMBL" id="MPD06035.1"/>
    </source>
</evidence>
<evidence type="ECO:0000313" key="2">
    <source>
        <dbReference type="Proteomes" id="UP000324222"/>
    </source>
</evidence>
<keyword evidence="2" id="KW-1185">Reference proteome</keyword>
<dbReference type="AlphaFoldDB" id="A0A5B7KMU2"/>